<dbReference type="Pfam" id="PF01381">
    <property type="entry name" value="HTH_3"/>
    <property type="match status" value="1"/>
</dbReference>
<evidence type="ECO:0000313" key="2">
    <source>
        <dbReference type="EMBL" id="AUV58627.1"/>
    </source>
</evidence>
<evidence type="ECO:0000259" key="1">
    <source>
        <dbReference type="PROSITE" id="PS50943"/>
    </source>
</evidence>
<dbReference type="InterPro" id="IPR001387">
    <property type="entry name" value="Cro/C1-type_HTH"/>
</dbReference>
<dbReference type="SUPFAM" id="SSF47413">
    <property type="entry name" value="lambda repressor-like DNA-binding domains"/>
    <property type="match status" value="1"/>
</dbReference>
<name>A0A2K9V8T4_9VIRU</name>
<dbReference type="GO" id="GO:0003677">
    <property type="term" value="F:DNA binding"/>
    <property type="evidence" value="ECO:0007669"/>
    <property type="project" value="InterPro"/>
</dbReference>
<dbReference type="InterPro" id="IPR010982">
    <property type="entry name" value="Lambda_DNA-bd_dom_sf"/>
</dbReference>
<protein>
    <submittedName>
        <fullName evidence="2">HTH-type transcriptional regulator</fullName>
    </submittedName>
</protein>
<organism evidence="2">
    <name type="scientific">Bandra megavirus</name>
    <dbReference type="NCBI Taxonomy" id="2071566"/>
    <lineage>
        <taxon>Viruses</taxon>
        <taxon>Varidnaviria</taxon>
        <taxon>Bamfordvirae</taxon>
        <taxon>Nucleocytoviricota</taxon>
        <taxon>Megaviricetes</taxon>
        <taxon>Imitervirales</taxon>
        <taxon>Mimiviridae</taxon>
        <taxon>Megamimivirinae</taxon>
        <taxon>Megavirus</taxon>
    </lineage>
</organism>
<reference evidence="2" key="1">
    <citation type="submission" date="2018-01" db="EMBL/GenBank/DDBJ databases">
        <title>Draft genome sequence of Bandra megavirus.</title>
        <authorList>
            <person name="Chatterjee A."/>
            <person name="Yadav R."/>
            <person name="Kondabagil K."/>
        </authorList>
    </citation>
    <scope>NUCLEOTIDE SEQUENCE</scope>
    <source>
        <strain evidence="2">KK-1</strain>
    </source>
</reference>
<proteinExistence type="predicted"/>
<feature type="domain" description="HTH cro/C1-type" evidence="1">
    <location>
        <begin position="171"/>
        <end position="226"/>
    </location>
</feature>
<dbReference type="Gene3D" id="1.10.260.40">
    <property type="entry name" value="lambda repressor-like DNA-binding domains"/>
    <property type="match status" value="1"/>
</dbReference>
<dbReference type="PROSITE" id="PS50943">
    <property type="entry name" value="HTH_CROC1"/>
    <property type="match status" value="1"/>
</dbReference>
<accession>A0A2K9V8T4</accession>
<sequence length="227" mass="26833">MSQDHVMSVDDSDISEQFGINLNSNIKNNKMYVNPYKMKPQDVKIHHFKDARLFDNSIKSNDASWEVQRWYAKRKYNQWLRNVRRQEGWEGFRRPLVEITQEVEDEYGNVIILRKKVPYRKMLPREVVARQMSKNNSKYTPQSREKGVSVDDTNFRPRMFTEKMGREICMLRNSKQMTQTELAKQINVDANMIRNIEMGGLISFSSQDPMVRAMARVLGVPSIKYQE</sequence>
<dbReference type="CDD" id="cd00093">
    <property type="entry name" value="HTH_XRE"/>
    <property type="match status" value="1"/>
</dbReference>
<dbReference type="EMBL" id="MG779360">
    <property type="protein sequence ID" value="AUV58627.1"/>
    <property type="molecule type" value="Genomic_DNA"/>
</dbReference>